<dbReference type="Pfam" id="PF15213">
    <property type="entry name" value="CDRT4"/>
    <property type="match status" value="1"/>
</dbReference>
<feature type="region of interest" description="Disordered" evidence="1">
    <location>
        <begin position="79"/>
        <end position="99"/>
    </location>
</feature>
<dbReference type="EMBL" id="LSYS01001520">
    <property type="protein sequence ID" value="OPJ88779.1"/>
    <property type="molecule type" value="Genomic_DNA"/>
</dbReference>
<dbReference type="InterPro" id="IPR029185">
    <property type="entry name" value="CDRT4"/>
</dbReference>
<dbReference type="STRING" id="372326.A0A1V4KWB4"/>
<accession>A0A1V4KWB4</accession>
<comment type="caution">
    <text evidence="2">The sequence shown here is derived from an EMBL/GenBank/DDBJ whole genome shotgun (WGS) entry which is preliminary data.</text>
</comment>
<sequence>MDDFLKKILEPSEQATFDYLTRVEAPSANRSRCADCTLPSANLGLPRHLIQRHPPRPAYVTHTSDVVKMLVKQNEQRKAASHCPAEMEPNSKPQEAGFEEENQGILRISSCWWTGSKGCLLIQCRWGPGRVKTHRDAAWSMEKMPRPRSVCPGREVNVSCGKNEVGRRDLLKSLPLSPRR</sequence>
<dbReference type="OrthoDB" id="9831498at2759"/>
<keyword evidence="3" id="KW-1185">Reference proteome</keyword>
<name>A0A1V4KWB4_PATFA</name>
<dbReference type="Proteomes" id="UP000190648">
    <property type="component" value="Unassembled WGS sequence"/>
</dbReference>
<evidence type="ECO:0000313" key="3">
    <source>
        <dbReference type="Proteomes" id="UP000190648"/>
    </source>
</evidence>
<proteinExistence type="predicted"/>
<organism evidence="2 3">
    <name type="scientific">Patagioenas fasciata monilis</name>
    <dbReference type="NCBI Taxonomy" id="372326"/>
    <lineage>
        <taxon>Eukaryota</taxon>
        <taxon>Metazoa</taxon>
        <taxon>Chordata</taxon>
        <taxon>Craniata</taxon>
        <taxon>Vertebrata</taxon>
        <taxon>Euteleostomi</taxon>
        <taxon>Archelosauria</taxon>
        <taxon>Archosauria</taxon>
        <taxon>Dinosauria</taxon>
        <taxon>Saurischia</taxon>
        <taxon>Theropoda</taxon>
        <taxon>Coelurosauria</taxon>
        <taxon>Aves</taxon>
        <taxon>Neognathae</taxon>
        <taxon>Neoaves</taxon>
        <taxon>Columbimorphae</taxon>
        <taxon>Columbiformes</taxon>
        <taxon>Columbidae</taxon>
        <taxon>Patagioenas</taxon>
    </lineage>
</organism>
<protein>
    <submittedName>
        <fullName evidence="2">Uncharacterized protein</fullName>
    </submittedName>
</protein>
<evidence type="ECO:0000256" key="1">
    <source>
        <dbReference type="SAM" id="MobiDB-lite"/>
    </source>
</evidence>
<dbReference type="AlphaFoldDB" id="A0A1V4KWB4"/>
<gene>
    <name evidence="2" type="ORF">AV530_003243</name>
</gene>
<reference evidence="2 3" key="1">
    <citation type="submission" date="2016-02" db="EMBL/GenBank/DDBJ databases">
        <title>Band-tailed pigeon sequencing and assembly.</title>
        <authorList>
            <person name="Soares A.E."/>
            <person name="Novak B.J."/>
            <person name="Rice E.S."/>
            <person name="O'Connell B."/>
            <person name="Chang D."/>
            <person name="Weber S."/>
            <person name="Shapiro B."/>
        </authorList>
    </citation>
    <scope>NUCLEOTIDE SEQUENCE [LARGE SCALE GENOMIC DNA]</scope>
    <source>
        <strain evidence="2">BTP2013</strain>
        <tissue evidence="2">Blood</tissue>
    </source>
</reference>
<evidence type="ECO:0000313" key="2">
    <source>
        <dbReference type="EMBL" id="OPJ88779.1"/>
    </source>
</evidence>